<feature type="compositionally biased region" description="Pro residues" evidence="1">
    <location>
        <begin position="959"/>
        <end position="970"/>
    </location>
</feature>
<keyword evidence="3" id="KW-1185">Reference proteome</keyword>
<feature type="compositionally biased region" description="Polar residues" evidence="1">
    <location>
        <begin position="162"/>
        <end position="175"/>
    </location>
</feature>
<feature type="compositionally biased region" description="Polar residues" evidence="1">
    <location>
        <begin position="637"/>
        <end position="649"/>
    </location>
</feature>
<feature type="compositionally biased region" description="Polar residues" evidence="1">
    <location>
        <begin position="806"/>
        <end position="817"/>
    </location>
</feature>
<feature type="compositionally biased region" description="Pro residues" evidence="1">
    <location>
        <begin position="933"/>
        <end position="943"/>
    </location>
</feature>
<feature type="region of interest" description="Disordered" evidence="1">
    <location>
        <begin position="1050"/>
        <end position="1073"/>
    </location>
</feature>
<feature type="compositionally biased region" description="Polar residues" evidence="1">
    <location>
        <begin position="1"/>
        <end position="12"/>
    </location>
</feature>
<feature type="region of interest" description="Disordered" evidence="1">
    <location>
        <begin position="627"/>
        <end position="651"/>
    </location>
</feature>
<protein>
    <submittedName>
        <fullName evidence="2">Uncharacterized protein</fullName>
    </submittedName>
</protein>
<evidence type="ECO:0000313" key="3">
    <source>
        <dbReference type="Proteomes" id="UP001383192"/>
    </source>
</evidence>
<feature type="compositionally biased region" description="Basic and acidic residues" evidence="1">
    <location>
        <begin position="250"/>
        <end position="260"/>
    </location>
</feature>
<feature type="compositionally biased region" description="Polar residues" evidence="1">
    <location>
        <begin position="28"/>
        <end position="41"/>
    </location>
</feature>
<evidence type="ECO:0000256" key="1">
    <source>
        <dbReference type="SAM" id="MobiDB-lite"/>
    </source>
</evidence>
<name>A0AAW0E5Y3_9AGAR</name>
<feature type="compositionally biased region" description="Basic and acidic residues" evidence="1">
    <location>
        <begin position="16"/>
        <end position="27"/>
    </location>
</feature>
<feature type="region of interest" description="Disordered" evidence="1">
    <location>
        <begin position="123"/>
        <end position="363"/>
    </location>
</feature>
<dbReference type="Proteomes" id="UP001383192">
    <property type="component" value="Unassembled WGS sequence"/>
</dbReference>
<sequence>MLASPSVESKGSQYWGEKRSEERHRDSGLSQPVHVQSSIPSSVLAARPRHERHDSSLPSPGLPSTVRIKGHSGQFVYTDLVSGITQGSPKLHFSYIPNSTSNSTSAVAGRNDILRLNGNDAHRRHTLPELPPIAPPPSHPPRSHSLQVHPQSSRSHHEPTHHNSTSRAINYSQPGASSSRISRPASREEGVVLSPISPSRSYPPPHPLPTSRPRDWSPPPPTRRSSGSYAPSPHPTGSGVTPQSPIVVESEQRGSADTKHTHSRPGSSGSANQVSLAPHLLGQHAQPPQQQQPHRTDGIAMGTPPQMHPTSSPRGIHPSPSGNQTTVIYTYPQPLPSPHTLSPNVSTIQRQPMPPHPHPHQHSLPRENVQMIAHNQAQQVPQQRRQTYPQQTASPSSSARVPAHPAQHPYPPNHPQARSGPHTRYPMPNAPVSDPGYFPHTTNPLVTSNSPLTYLQSALAQAWGHVEHSWLAEAEELRRNIAERDKDIRNANAVIEDREKEINRLKARPPESVPASNERDAHTISGETRIRALEEQLAKSERERMKSESEKTHLKGELISLRSDKEELMEEVEELQNQVRTARPAGGEDGESKRLTEEIKILKAELDSWKNEANGLRLELDRRDRKMQKDAEAQKAATMSQNSRPNGSIHSVKDVERPSHMYDPQQAHRIHNGIAPVSRHPHSLKIPASLQPPASPSVMTPISKIDTNITERARVIPISPQEEIVQRSQHAHHSSSGGEYKRSEHSLAPLPSIRHHASPNVNQPISLPPIMSSLPNPDVEHRASPVSHRPHLPHPSSHSNPVEPRPSSSLSHRQSNVAGPENVNGLLESSSNISQSVRSSTASEAVNGRKRDREEDSGIVGEEQSSAEAHGHGGKVMRRENSEDVVASREKEREREVNGRRMSDTNTGPAPTSSSSWSSTTSTVAPNASPPNTWKPPPPPPPGSYAAQPKPGILLTSKPPSPPSSVPVPPAKKREEKPRQLSFKHLNLLYESSNETYICRECRQASSGRKPKTFPISTALPEMFKHSWSEHESRCEELLKASASKLAEEGVLMRGGGGSTLGTGGKAPRRERK</sequence>
<feature type="compositionally biased region" description="Basic and acidic residues" evidence="1">
    <location>
        <begin position="847"/>
        <end position="856"/>
    </location>
</feature>
<evidence type="ECO:0000313" key="2">
    <source>
        <dbReference type="EMBL" id="KAK7058248.1"/>
    </source>
</evidence>
<feature type="compositionally biased region" description="Low complexity" evidence="1">
    <location>
        <begin position="764"/>
        <end position="777"/>
    </location>
</feature>
<organism evidence="2 3">
    <name type="scientific">Paramarasmius palmivorus</name>
    <dbReference type="NCBI Taxonomy" id="297713"/>
    <lineage>
        <taxon>Eukaryota</taxon>
        <taxon>Fungi</taxon>
        <taxon>Dikarya</taxon>
        <taxon>Basidiomycota</taxon>
        <taxon>Agaricomycotina</taxon>
        <taxon>Agaricomycetes</taxon>
        <taxon>Agaricomycetidae</taxon>
        <taxon>Agaricales</taxon>
        <taxon>Marasmiineae</taxon>
        <taxon>Marasmiaceae</taxon>
        <taxon>Paramarasmius</taxon>
    </lineage>
</organism>
<feature type="compositionally biased region" description="Basic and acidic residues" evidence="1">
    <location>
        <begin position="517"/>
        <end position="529"/>
    </location>
</feature>
<comment type="caution">
    <text evidence="2">The sequence shown here is derived from an EMBL/GenBank/DDBJ whole genome shotgun (WGS) entry which is preliminary data.</text>
</comment>
<feature type="compositionally biased region" description="Gly residues" evidence="1">
    <location>
        <begin position="1053"/>
        <end position="1065"/>
    </location>
</feature>
<feature type="compositionally biased region" description="Polar residues" evidence="1">
    <location>
        <begin position="339"/>
        <end position="350"/>
    </location>
</feature>
<feature type="compositionally biased region" description="Low complexity" evidence="1">
    <location>
        <begin position="376"/>
        <end position="393"/>
    </location>
</feature>
<dbReference type="AlphaFoldDB" id="A0AAW0E5Y3"/>
<accession>A0AAW0E5Y3</accession>
<gene>
    <name evidence="2" type="ORF">VNI00_001879</name>
</gene>
<feature type="region of interest" description="Disordered" evidence="1">
    <location>
        <begin position="720"/>
        <end position="980"/>
    </location>
</feature>
<feature type="region of interest" description="Disordered" evidence="1">
    <location>
        <begin position="507"/>
        <end position="529"/>
    </location>
</feature>
<proteinExistence type="predicted"/>
<feature type="compositionally biased region" description="Basic and acidic residues" evidence="1">
    <location>
        <begin position="877"/>
        <end position="903"/>
    </location>
</feature>
<feature type="compositionally biased region" description="Polar residues" evidence="1">
    <location>
        <begin position="264"/>
        <end position="275"/>
    </location>
</feature>
<feature type="region of interest" description="Disordered" evidence="1">
    <location>
        <begin position="1"/>
        <end position="66"/>
    </location>
</feature>
<feature type="compositionally biased region" description="Low complexity" evidence="1">
    <location>
        <begin position="912"/>
        <end position="932"/>
    </location>
</feature>
<feature type="compositionally biased region" description="Pro residues" evidence="1">
    <location>
        <begin position="129"/>
        <end position="140"/>
    </location>
</feature>
<feature type="region of interest" description="Disordered" evidence="1">
    <location>
        <begin position="376"/>
        <end position="444"/>
    </location>
</feature>
<feature type="compositionally biased region" description="Pro residues" evidence="1">
    <location>
        <begin position="201"/>
        <end position="222"/>
    </location>
</feature>
<reference evidence="2 3" key="1">
    <citation type="submission" date="2024-01" db="EMBL/GenBank/DDBJ databases">
        <title>A draft genome for a cacao thread blight-causing isolate of Paramarasmius palmivorus.</title>
        <authorList>
            <person name="Baruah I.K."/>
            <person name="Bukari Y."/>
            <person name="Amoako-Attah I."/>
            <person name="Meinhardt L.W."/>
            <person name="Bailey B.A."/>
            <person name="Cohen S.P."/>
        </authorList>
    </citation>
    <scope>NUCLEOTIDE SEQUENCE [LARGE SCALE GENOMIC DNA]</scope>
    <source>
        <strain evidence="2 3">GH-12</strain>
    </source>
</reference>
<feature type="compositionally biased region" description="Low complexity" evidence="1">
    <location>
        <begin position="829"/>
        <end position="840"/>
    </location>
</feature>
<dbReference type="EMBL" id="JAYKXP010000005">
    <property type="protein sequence ID" value="KAK7058248.1"/>
    <property type="molecule type" value="Genomic_DNA"/>
</dbReference>